<evidence type="ECO:0000256" key="2">
    <source>
        <dbReference type="ARBA" id="ARBA00022448"/>
    </source>
</evidence>
<evidence type="ECO:0000313" key="9">
    <source>
        <dbReference type="EMBL" id="PSR34521.1"/>
    </source>
</evidence>
<protein>
    <submittedName>
        <fullName evidence="9">Diguanylate cyclase</fullName>
    </submittedName>
</protein>
<comment type="similarity">
    <text evidence="7">Belongs to the binding-protein-dependent transport system permease family.</text>
</comment>
<feature type="transmembrane region" description="Helical" evidence="7">
    <location>
        <begin position="12"/>
        <end position="30"/>
    </location>
</feature>
<keyword evidence="5 7" id="KW-1133">Transmembrane helix</keyword>
<dbReference type="GO" id="GO:0055085">
    <property type="term" value="P:transmembrane transport"/>
    <property type="evidence" value="ECO:0007669"/>
    <property type="project" value="InterPro"/>
</dbReference>
<feature type="transmembrane region" description="Helical" evidence="7">
    <location>
        <begin position="238"/>
        <end position="266"/>
    </location>
</feature>
<evidence type="ECO:0000256" key="4">
    <source>
        <dbReference type="ARBA" id="ARBA00022692"/>
    </source>
</evidence>
<feature type="transmembrane region" description="Helical" evidence="7">
    <location>
        <begin position="100"/>
        <end position="123"/>
    </location>
</feature>
<reference evidence="9 10" key="1">
    <citation type="journal article" date="2014" name="BMC Genomics">
        <title>Comparison of environmental and isolate Sulfobacillus genomes reveals diverse carbon, sulfur, nitrogen, and hydrogen metabolisms.</title>
        <authorList>
            <person name="Justice N.B."/>
            <person name="Norman A."/>
            <person name="Brown C.T."/>
            <person name="Singh A."/>
            <person name="Thomas B.C."/>
            <person name="Banfield J.F."/>
        </authorList>
    </citation>
    <scope>NUCLEOTIDE SEQUENCE [LARGE SCALE GENOMIC DNA]</scope>
    <source>
        <strain evidence="9">AMDSBA4</strain>
    </source>
</reference>
<gene>
    <name evidence="9" type="ORF">C7B46_05185</name>
</gene>
<dbReference type="Pfam" id="PF00528">
    <property type="entry name" value="BPD_transp_1"/>
    <property type="match status" value="1"/>
</dbReference>
<dbReference type="EMBL" id="PXYW01000008">
    <property type="protein sequence ID" value="PSR34521.1"/>
    <property type="molecule type" value="Genomic_DNA"/>
</dbReference>
<dbReference type="InterPro" id="IPR045621">
    <property type="entry name" value="BPD_transp_1_N"/>
</dbReference>
<keyword evidence="3" id="KW-1003">Cell membrane</keyword>
<evidence type="ECO:0000256" key="5">
    <source>
        <dbReference type="ARBA" id="ARBA00022989"/>
    </source>
</evidence>
<dbReference type="GO" id="GO:0005886">
    <property type="term" value="C:plasma membrane"/>
    <property type="evidence" value="ECO:0007669"/>
    <property type="project" value="UniProtKB-SubCell"/>
</dbReference>
<evidence type="ECO:0000256" key="1">
    <source>
        <dbReference type="ARBA" id="ARBA00004651"/>
    </source>
</evidence>
<dbReference type="PANTHER" id="PTHR43163:SF6">
    <property type="entry name" value="DIPEPTIDE TRANSPORT SYSTEM PERMEASE PROTEIN DPPB-RELATED"/>
    <property type="match status" value="1"/>
</dbReference>
<dbReference type="AlphaFoldDB" id="A0A2T2XJ32"/>
<dbReference type="CDD" id="cd06261">
    <property type="entry name" value="TM_PBP2"/>
    <property type="match status" value="1"/>
</dbReference>
<evidence type="ECO:0000259" key="8">
    <source>
        <dbReference type="PROSITE" id="PS50928"/>
    </source>
</evidence>
<evidence type="ECO:0000256" key="3">
    <source>
        <dbReference type="ARBA" id="ARBA00022475"/>
    </source>
</evidence>
<dbReference type="Proteomes" id="UP000242972">
    <property type="component" value="Unassembled WGS sequence"/>
</dbReference>
<keyword evidence="4 7" id="KW-0812">Transmembrane</keyword>
<feature type="transmembrane region" description="Helical" evidence="7">
    <location>
        <begin position="180"/>
        <end position="199"/>
    </location>
</feature>
<keyword evidence="6 7" id="KW-0472">Membrane</keyword>
<evidence type="ECO:0000256" key="7">
    <source>
        <dbReference type="RuleBase" id="RU363032"/>
    </source>
</evidence>
<dbReference type="InterPro" id="IPR000515">
    <property type="entry name" value="MetI-like"/>
</dbReference>
<comment type="caution">
    <text evidence="9">The sequence shown here is derived from an EMBL/GenBank/DDBJ whole genome shotgun (WGS) entry which is preliminary data.</text>
</comment>
<accession>A0A2T2XJ32</accession>
<feature type="transmembrane region" description="Helical" evidence="7">
    <location>
        <begin position="135"/>
        <end position="160"/>
    </location>
</feature>
<dbReference type="SUPFAM" id="SSF161098">
    <property type="entry name" value="MetI-like"/>
    <property type="match status" value="1"/>
</dbReference>
<dbReference type="Gene3D" id="1.10.3720.10">
    <property type="entry name" value="MetI-like"/>
    <property type="match status" value="1"/>
</dbReference>
<feature type="domain" description="ABC transmembrane type-1" evidence="8">
    <location>
        <begin position="96"/>
        <end position="303"/>
    </location>
</feature>
<evidence type="ECO:0000313" key="10">
    <source>
        <dbReference type="Proteomes" id="UP000242972"/>
    </source>
</evidence>
<dbReference type="InterPro" id="IPR035906">
    <property type="entry name" value="MetI-like_sf"/>
</dbReference>
<organism evidence="9 10">
    <name type="scientific">Sulfobacillus benefaciens</name>
    <dbReference type="NCBI Taxonomy" id="453960"/>
    <lineage>
        <taxon>Bacteria</taxon>
        <taxon>Bacillati</taxon>
        <taxon>Bacillota</taxon>
        <taxon>Clostridia</taxon>
        <taxon>Eubacteriales</taxon>
        <taxon>Clostridiales Family XVII. Incertae Sedis</taxon>
        <taxon>Sulfobacillus</taxon>
    </lineage>
</organism>
<proteinExistence type="inferred from homology"/>
<feature type="transmembrane region" description="Helical" evidence="7">
    <location>
        <begin position="286"/>
        <end position="310"/>
    </location>
</feature>
<keyword evidence="2 7" id="KW-0813">Transport</keyword>
<sequence>MTKYALQRMIQAIPLLFLVTIVTYFIMNLAPGGPLSMYLHNPHVTQSQIAVLAKQLGLNQPWYVRYFKWLWALLHGNWGYSYFSGQPVIQLIGERLPNTLILMGSAFLVSLCLGIPLGIYSATHQYSLFDYTFSFLSFFAWAMPSFFFGLLLQMIFAVKLGWLPVAGMYSEFYPPSLWELLRHLILPTTVLGLGSLAGWSRFMRSGLLEVIRQDYIRTAKAKGLKERSVVLKHALKNALLPIVTIIGMDLPGFFGGAVITEEIFAWPGMGRLFLSALNDRDYPVQMAALLISAALLILGNLLADLAYGLLDPRIQYN</sequence>
<comment type="subcellular location">
    <subcellularLocation>
        <location evidence="1 7">Cell membrane</location>
        <topology evidence="1 7">Multi-pass membrane protein</topology>
    </subcellularLocation>
</comment>
<evidence type="ECO:0000256" key="6">
    <source>
        <dbReference type="ARBA" id="ARBA00023136"/>
    </source>
</evidence>
<dbReference type="Pfam" id="PF19300">
    <property type="entry name" value="BPD_transp_1_N"/>
    <property type="match status" value="1"/>
</dbReference>
<dbReference type="PROSITE" id="PS50928">
    <property type="entry name" value="ABC_TM1"/>
    <property type="match status" value="1"/>
</dbReference>
<name>A0A2T2XJ32_9FIRM</name>
<dbReference type="PANTHER" id="PTHR43163">
    <property type="entry name" value="DIPEPTIDE TRANSPORT SYSTEM PERMEASE PROTEIN DPPB-RELATED"/>
    <property type="match status" value="1"/>
</dbReference>